<dbReference type="InterPro" id="IPR003877">
    <property type="entry name" value="SPRY_dom"/>
</dbReference>
<dbReference type="SUPFAM" id="SSF49899">
    <property type="entry name" value="Concanavalin A-like lectins/glucanases"/>
    <property type="match status" value="1"/>
</dbReference>
<dbReference type="InterPro" id="IPR024964">
    <property type="entry name" value="CTLH/CRA"/>
</dbReference>
<dbReference type="RefSeq" id="XP_064853229.1">
    <property type="nucleotide sequence ID" value="XM_064997157.1"/>
</dbReference>
<protein>
    <submittedName>
        <fullName evidence="2">Glucose-induced degradation complex subunit</fullName>
    </submittedName>
</protein>
<dbReference type="Pfam" id="PF00622">
    <property type="entry name" value="SPRY"/>
    <property type="match status" value="1"/>
</dbReference>
<dbReference type="SMART" id="SM00667">
    <property type="entry name" value="LisH"/>
    <property type="match status" value="1"/>
</dbReference>
<dbReference type="InterPro" id="IPR050618">
    <property type="entry name" value="Ubq-SigPath_Reg"/>
</dbReference>
<dbReference type="AlphaFoldDB" id="A0AAV5QN73"/>
<evidence type="ECO:0000259" key="1">
    <source>
        <dbReference type="PROSITE" id="PS50188"/>
    </source>
</evidence>
<dbReference type="Proteomes" id="UP001360560">
    <property type="component" value="Unassembled WGS sequence"/>
</dbReference>
<name>A0AAV5QN73_9ASCO</name>
<dbReference type="SMART" id="SM00449">
    <property type="entry name" value="SPRY"/>
    <property type="match status" value="1"/>
</dbReference>
<dbReference type="InterPro" id="IPR006594">
    <property type="entry name" value="LisH"/>
</dbReference>
<dbReference type="CDD" id="cd12885">
    <property type="entry name" value="SPRY_RanBP_like"/>
    <property type="match status" value="1"/>
</dbReference>
<dbReference type="PANTHER" id="PTHR12864">
    <property type="entry name" value="RAN BINDING PROTEIN 9-RELATED"/>
    <property type="match status" value="1"/>
</dbReference>
<organism evidence="2 3">
    <name type="scientific">Saccharomycopsis crataegensis</name>
    <dbReference type="NCBI Taxonomy" id="43959"/>
    <lineage>
        <taxon>Eukaryota</taxon>
        <taxon>Fungi</taxon>
        <taxon>Dikarya</taxon>
        <taxon>Ascomycota</taxon>
        <taxon>Saccharomycotina</taxon>
        <taxon>Saccharomycetes</taxon>
        <taxon>Saccharomycopsidaceae</taxon>
        <taxon>Saccharomycopsis</taxon>
    </lineage>
</organism>
<dbReference type="InterPro" id="IPR001870">
    <property type="entry name" value="B30.2/SPRY"/>
</dbReference>
<evidence type="ECO:0000313" key="2">
    <source>
        <dbReference type="EMBL" id="GMM36233.1"/>
    </source>
</evidence>
<dbReference type="InterPro" id="IPR043136">
    <property type="entry name" value="B30.2/SPRY_sf"/>
</dbReference>
<dbReference type="InterPro" id="IPR013320">
    <property type="entry name" value="ConA-like_dom_sf"/>
</dbReference>
<comment type="caution">
    <text evidence="2">The sequence shown here is derived from an EMBL/GenBank/DDBJ whole genome shotgun (WGS) entry which is preliminary data.</text>
</comment>
<accession>A0AAV5QN73</accession>
<dbReference type="GeneID" id="90074208"/>
<gene>
    <name evidence="2" type="ORF">DASC09_035580</name>
</gene>
<sequence length="797" mass="90309">MPDQIFPPSYLLQTNFGLNLASLFSKEAVLEDTNQLSSNDKALIRLSAEGVLGDDPELLIKGNTEYSKSILSIVNKRFSDLERGKEQVSSIKDDYLEDPNSHIDNTGSPHSYNVDDDLLLMENGTFSGSQSKELQDTAISSILIEDNGGSLPSYPLPNRWLPANQRMKKKLVDTESTPEQLKKKEEFLRISEDGLVINAVSNNTFESVYNSTAAQIVFLLKGNNCIPSECGLFYFEVKIKTNIKSYNLSLGFAKSGHVYAKKTSPSEVNSKIAISDFPGRADMTFGFNGQSATVGYGNRNVKSYGYSFGYNDIIGCGIDFYNKQIFYTKNGEYLGPAFTKLANCQFLTPVIGFNSHNHNKETDNNMVHSLTNNVFQIRNSNNDRSFSSTNFQSFTESLDQYNNNYVLHEIITNFGLSKDGRQEGENFYFDINGYINKIKSEIYTKVYRSNLELCNNYESSVNLEKLVKQERMNKQFSIPSLLNDNAPEIDVALKDLDKQQLLSTGIDRQRLVLKDFECKSAINSLIKNYFDHLGYVDAKKSFLKELESEKPISGSEDVVMLEAAPEDDAEEVQSSRKRTMRELILGDDIDGALKFLQQYYNEFFNINESDYGSNYATDVANKKGGDKLAESLVFELQCIKLIKLIRKCIDDGVVSSNYEDEAICFTKYLMKQHKHSSAKVRVLNGLFQLLITENCGREERDGQDDEDVYEEEYISISDSPRAKTKSFDHLLRDKNFESLKLKITDRLNSFILKKSGKSAISDLEKVVNLTNFYLRKMNRENLADEVVFININNDVLN</sequence>
<dbReference type="InterPro" id="IPR044736">
    <property type="entry name" value="Gid1/RanBPM/SPLA_SPRY"/>
</dbReference>
<dbReference type="Pfam" id="PF10607">
    <property type="entry name" value="CTLH"/>
    <property type="match status" value="1"/>
</dbReference>
<dbReference type="PROSITE" id="PS50896">
    <property type="entry name" value="LISH"/>
    <property type="match status" value="1"/>
</dbReference>
<dbReference type="EMBL" id="BTFZ01000011">
    <property type="protein sequence ID" value="GMM36233.1"/>
    <property type="molecule type" value="Genomic_DNA"/>
</dbReference>
<reference evidence="2 3" key="1">
    <citation type="journal article" date="2023" name="Elife">
        <title>Identification of key yeast species and microbe-microbe interactions impacting larval growth of Drosophila in the wild.</title>
        <authorList>
            <person name="Mure A."/>
            <person name="Sugiura Y."/>
            <person name="Maeda R."/>
            <person name="Honda K."/>
            <person name="Sakurai N."/>
            <person name="Takahashi Y."/>
            <person name="Watada M."/>
            <person name="Katoh T."/>
            <person name="Gotoh A."/>
            <person name="Gotoh Y."/>
            <person name="Taniguchi I."/>
            <person name="Nakamura K."/>
            <person name="Hayashi T."/>
            <person name="Katayama T."/>
            <person name="Uemura T."/>
            <person name="Hattori Y."/>
        </authorList>
    </citation>
    <scope>NUCLEOTIDE SEQUENCE [LARGE SCALE GENOMIC DNA]</scope>
    <source>
        <strain evidence="2 3">SC-9</strain>
    </source>
</reference>
<keyword evidence="3" id="KW-1185">Reference proteome</keyword>
<dbReference type="PROSITE" id="PS50188">
    <property type="entry name" value="B302_SPRY"/>
    <property type="match status" value="1"/>
</dbReference>
<proteinExistence type="predicted"/>
<dbReference type="Gene3D" id="2.60.120.920">
    <property type="match status" value="1"/>
</dbReference>
<feature type="domain" description="B30.2/SPRY" evidence="1">
    <location>
        <begin position="154"/>
        <end position="369"/>
    </location>
</feature>
<evidence type="ECO:0000313" key="3">
    <source>
        <dbReference type="Proteomes" id="UP001360560"/>
    </source>
</evidence>